<keyword evidence="2" id="KW-1185">Reference proteome</keyword>
<evidence type="ECO:0000313" key="1">
    <source>
        <dbReference type="EMBL" id="RBP36629.1"/>
    </source>
</evidence>
<organism evidence="1 2">
    <name type="scientific">Roseimicrobium gellanilyticum</name>
    <dbReference type="NCBI Taxonomy" id="748857"/>
    <lineage>
        <taxon>Bacteria</taxon>
        <taxon>Pseudomonadati</taxon>
        <taxon>Verrucomicrobiota</taxon>
        <taxon>Verrucomicrobiia</taxon>
        <taxon>Verrucomicrobiales</taxon>
        <taxon>Verrucomicrobiaceae</taxon>
        <taxon>Roseimicrobium</taxon>
    </lineage>
</organism>
<protein>
    <recommendedName>
        <fullName evidence="3">Lipocalin-like protein</fullName>
    </recommendedName>
</protein>
<dbReference type="RefSeq" id="WP_113961860.1">
    <property type="nucleotide sequence ID" value="NZ_QNRR01000016.1"/>
</dbReference>
<name>A0A366H4T9_9BACT</name>
<accession>A0A366H4T9</accession>
<dbReference type="Proteomes" id="UP000253426">
    <property type="component" value="Unassembled WGS sequence"/>
</dbReference>
<evidence type="ECO:0000313" key="2">
    <source>
        <dbReference type="Proteomes" id="UP000253426"/>
    </source>
</evidence>
<sequence length="126" mass="14277">MQAHALDPFVRPDVDSTLLPGTYQRTIGGLRQTITFHEGGTFTGKSWTARNTLDDEYSGDWYWQGGYALPSTLNYVVRKSHKIPKDTEDADIVIVLNQKCLSILPADGKSGVIRVWWRVEEKVRKP</sequence>
<dbReference type="EMBL" id="QNRR01000016">
    <property type="protein sequence ID" value="RBP36629.1"/>
    <property type="molecule type" value="Genomic_DNA"/>
</dbReference>
<evidence type="ECO:0008006" key="3">
    <source>
        <dbReference type="Google" id="ProtNLM"/>
    </source>
</evidence>
<proteinExistence type="predicted"/>
<comment type="caution">
    <text evidence="1">The sequence shown here is derived from an EMBL/GenBank/DDBJ whole genome shotgun (WGS) entry which is preliminary data.</text>
</comment>
<gene>
    <name evidence="1" type="ORF">DES53_11668</name>
</gene>
<dbReference type="AlphaFoldDB" id="A0A366H4T9"/>
<reference evidence="1 2" key="1">
    <citation type="submission" date="2018-06" db="EMBL/GenBank/DDBJ databases">
        <title>Genomic Encyclopedia of Type Strains, Phase IV (KMG-IV): sequencing the most valuable type-strain genomes for metagenomic binning, comparative biology and taxonomic classification.</title>
        <authorList>
            <person name="Goeker M."/>
        </authorList>
    </citation>
    <scope>NUCLEOTIDE SEQUENCE [LARGE SCALE GENOMIC DNA]</scope>
    <source>
        <strain evidence="1 2">DSM 25532</strain>
    </source>
</reference>